<evidence type="ECO:0000313" key="1">
    <source>
        <dbReference type="EMBL" id="KRG19176.1"/>
    </source>
</evidence>
<dbReference type="PANTHER" id="PTHR30203">
    <property type="entry name" value="OUTER MEMBRANE CATION EFFLUX PROTEIN"/>
    <property type="match status" value="1"/>
</dbReference>
<dbReference type="SUPFAM" id="SSF56954">
    <property type="entry name" value="Outer membrane efflux proteins (OEP)"/>
    <property type="match status" value="1"/>
</dbReference>
<evidence type="ECO:0000313" key="3">
    <source>
        <dbReference type="Proteomes" id="UP000051497"/>
    </source>
</evidence>
<dbReference type="OrthoDB" id="237412at2"/>
<gene>
    <name evidence="2" type="ORF">HT99x_015735</name>
    <name evidence="1" type="ORF">HT99x_02835</name>
</gene>
<organism evidence="1">
    <name type="scientific">Candidatus Berkiella aquae</name>
    <dbReference type="NCBI Taxonomy" id="295108"/>
    <lineage>
        <taxon>Bacteria</taxon>
        <taxon>Pseudomonadati</taxon>
        <taxon>Pseudomonadota</taxon>
        <taxon>Gammaproteobacteria</taxon>
        <taxon>Candidatus Berkiellales</taxon>
        <taxon>Candidatus Berkiellaceae</taxon>
        <taxon>Candidatus Berkiella</taxon>
    </lineage>
</organism>
<dbReference type="RefSeq" id="WP_075067434.1">
    <property type="nucleotide sequence ID" value="NZ_LKAJ02000003.1"/>
</dbReference>
<reference evidence="2" key="2">
    <citation type="journal article" date="2016" name="Genome Announc.">
        <title>Draft Genome Sequences of Two Novel Amoeba-Resistant Intranuclear Bacteria, 'Candidatus Berkiella cookevillensis' and 'Candidatus Berkiella aquae'.</title>
        <authorList>
            <person name="Mehari Y.T."/>
            <person name="Arivett B.A."/>
            <person name="Farone A.L."/>
            <person name="Gunderson J.H."/>
            <person name="Farone M.B."/>
        </authorList>
    </citation>
    <scope>NUCLEOTIDE SEQUENCE</scope>
    <source>
        <strain evidence="2">HT99</strain>
    </source>
</reference>
<comment type="caution">
    <text evidence="1">The sequence shown here is derived from an EMBL/GenBank/DDBJ whole genome shotgun (WGS) entry which is preliminary data.</text>
</comment>
<reference evidence="1" key="1">
    <citation type="submission" date="2015-09" db="EMBL/GenBank/DDBJ databases">
        <title>Draft Genome Sequences of Two Novel Amoeba-resistant Intranuclear Bacteria, Candidatus Berkiella cookevillensis and Candidatus Berkiella aquae.</title>
        <authorList>
            <person name="Mehari Y.T."/>
            <person name="Arivett B.A."/>
            <person name="Farone A.L."/>
            <person name="Gunderson J.H."/>
            <person name="Farone M.B."/>
        </authorList>
    </citation>
    <scope>NUCLEOTIDE SEQUENCE [LARGE SCALE GENOMIC DNA]</scope>
    <source>
        <strain evidence="1">HT99</strain>
    </source>
</reference>
<dbReference type="EMBL" id="LKAJ01000017">
    <property type="protein sequence ID" value="KRG19176.1"/>
    <property type="molecule type" value="Genomic_DNA"/>
</dbReference>
<name>A0A0Q9YT90_9GAMM</name>
<dbReference type="Proteomes" id="UP000051497">
    <property type="component" value="Unassembled WGS sequence"/>
</dbReference>
<evidence type="ECO:0000313" key="2">
    <source>
        <dbReference type="EMBL" id="MCS5712891.1"/>
    </source>
</evidence>
<dbReference type="EMBL" id="LKAJ02000003">
    <property type="protein sequence ID" value="MCS5712891.1"/>
    <property type="molecule type" value="Genomic_DNA"/>
</dbReference>
<accession>A0A0Q9YT90</accession>
<sequence>MGHLDRYFKIPIILTILPHLFLSGCSTFSKDGGFNEVSSFVTDRLHQQPVWLRTDEERAQHQQAVNAILCETLSVDEAVRVAFINNPSLQKSLTELGIAEAELVQAGRVRNPGISYTKLSPVSGEYDIERRILFDVMSLLTMPMRSAIEKQYFQQAKLQAAIDIMDIAAKTRKAYYSAVAAEQMVKYLEKVNQASQASAQLALRMAEVGNWSRLQQAREQAFYTETTLQLADAKLVALQEREHLTRLMGLWGEQINYKLPERLPDLPLSVVESHELEKQALMSRLDVQAIRHEIESKCKALGLTKATRFIDVFDLGYVRNSSDEEPHQTGYEISLEIPLFDWGDAKVAKAQQIYMQSVWHLREIAINARSEVREAYQVYRVHYDKAKFYRDDVVTLRKLILDESLLRYNGMLISTFELLADEREQIMSVNAYIETLRDFWLAETDLQTALMVKSPHSAVD</sequence>
<dbReference type="InterPro" id="IPR010131">
    <property type="entry name" value="MdtP/NodT-like"/>
</dbReference>
<dbReference type="PROSITE" id="PS51257">
    <property type="entry name" value="PROKAR_LIPOPROTEIN"/>
    <property type="match status" value="1"/>
</dbReference>
<proteinExistence type="predicted"/>
<protein>
    <submittedName>
        <fullName evidence="1">Outer membrane efflux protein</fullName>
    </submittedName>
    <submittedName>
        <fullName evidence="2">TolC family protein</fullName>
    </submittedName>
</protein>
<dbReference type="STRING" id="295108.HT99x_02835"/>
<keyword evidence="3" id="KW-1185">Reference proteome</keyword>
<dbReference type="PANTHER" id="PTHR30203:SF24">
    <property type="entry name" value="BLR4935 PROTEIN"/>
    <property type="match status" value="1"/>
</dbReference>
<dbReference type="PATRIC" id="fig|1590043.3.peg.2882"/>
<dbReference type="Gene3D" id="1.20.1600.10">
    <property type="entry name" value="Outer membrane efflux proteins (OEP)"/>
    <property type="match status" value="1"/>
</dbReference>
<dbReference type="GO" id="GO:0015562">
    <property type="term" value="F:efflux transmembrane transporter activity"/>
    <property type="evidence" value="ECO:0007669"/>
    <property type="project" value="InterPro"/>
</dbReference>
<reference evidence="2" key="3">
    <citation type="submission" date="2021-06" db="EMBL/GenBank/DDBJ databases">
        <title>Genomic Description and Analysis of Intracellular Bacteria, Candidatus Berkiella cookevillensis and Candidatus Berkiella aquae.</title>
        <authorList>
            <person name="Kidane D.T."/>
            <person name="Mehari Y.T."/>
            <person name="Rice F.C."/>
            <person name="Arivett B.A."/>
            <person name="Farone A.L."/>
            <person name="Berk S.G."/>
            <person name="Farone M.B."/>
        </authorList>
    </citation>
    <scope>NUCLEOTIDE SEQUENCE</scope>
    <source>
        <strain evidence="2">HT99</strain>
    </source>
</reference>
<dbReference type="AlphaFoldDB" id="A0A0Q9YT90"/>